<organism evidence="1 2">
    <name type="scientific">Linnemannia exigua</name>
    <dbReference type="NCBI Taxonomy" id="604196"/>
    <lineage>
        <taxon>Eukaryota</taxon>
        <taxon>Fungi</taxon>
        <taxon>Fungi incertae sedis</taxon>
        <taxon>Mucoromycota</taxon>
        <taxon>Mortierellomycotina</taxon>
        <taxon>Mortierellomycetes</taxon>
        <taxon>Mortierellales</taxon>
        <taxon>Mortierellaceae</taxon>
        <taxon>Linnemannia</taxon>
    </lineage>
</organism>
<feature type="non-terminal residue" evidence="1">
    <location>
        <position position="163"/>
    </location>
</feature>
<proteinExistence type="predicted"/>
<comment type="caution">
    <text evidence="1">The sequence shown here is derived from an EMBL/GenBank/DDBJ whole genome shotgun (WGS) entry which is preliminary data.</text>
</comment>
<dbReference type="AlphaFoldDB" id="A0AAD4D5J7"/>
<protein>
    <submittedName>
        <fullName evidence="1">Uncharacterized protein</fullName>
    </submittedName>
</protein>
<dbReference type="EMBL" id="JAAAIL010001974">
    <property type="protein sequence ID" value="KAG0262285.1"/>
    <property type="molecule type" value="Genomic_DNA"/>
</dbReference>
<name>A0AAD4D5J7_9FUNG</name>
<accession>A0AAD4D5J7</accession>
<evidence type="ECO:0000313" key="2">
    <source>
        <dbReference type="Proteomes" id="UP001194580"/>
    </source>
</evidence>
<keyword evidence="2" id="KW-1185">Reference proteome</keyword>
<evidence type="ECO:0000313" key="1">
    <source>
        <dbReference type="EMBL" id="KAG0262285.1"/>
    </source>
</evidence>
<gene>
    <name evidence="1" type="ORF">BGZ95_004052</name>
</gene>
<reference evidence="1" key="1">
    <citation type="journal article" date="2020" name="Fungal Divers.">
        <title>Resolving the Mortierellaceae phylogeny through synthesis of multi-gene phylogenetics and phylogenomics.</title>
        <authorList>
            <person name="Vandepol N."/>
            <person name="Liber J."/>
            <person name="Desiro A."/>
            <person name="Na H."/>
            <person name="Kennedy M."/>
            <person name="Barry K."/>
            <person name="Grigoriev I.V."/>
            <person name="Miller A.N."/>
            <person name="O'Donnell K."/>
            <person name="Stajich J.E."/>
            <person name="Bonito G."/>
        </authorList>
    </citation>
    <scope>NUCLEOTIDE SEQUENCE</scope>
    <source>
        <strain evidence="1">NRRL 28262</strain>
    </source>
</reference>
<sequence>MPEGFLEQVRGHLLNAKLTTNLAKYLTRLCLYMKILLAEDPTGRSFLKATTKVVFLQGCPDELQQLLRSDQVCNPYITFFDMCAKAEGFDYIYAFGPRGATKGMIARAMNSMRSYTTTSNSTPIPPLAFDPMAMEIDNISIDSTTRALKASVQSLTIAINAMT</sequence>
<dbReference type="Proteomes" id="UP001194580">
    <property type="component" value="Unassembled WGS sequence"/>
</dbReference>